<dbReference type="EMBL" id="CP030759">
    <property type="protein sequence ID" value="AXA34918.1"/>
    <property type="molecule type" value="Genomic_DNA"/>
</dbReference>
<protein>
    <recommendedName>
        <fullName evidence="3">DUF2851 family protein</fullName>
    </recommendedName>
</protein>
<organism evidence="1 2">
    <name type="scientific">Sumerlaea chitinivorans</name>
    <dbReference type="NCBI Taxonomy" id="2250252"/>
    <lineage>
        <taxon>Bacteria</taxon>
        <taxon>Candidatus Sumerlaeota</taxon>
        <taxon>Candidatus Sumerlaeia</taxon>
        <taxon>Candidatus Sumerlaeales</taxon>
        <taxon>Candidatus Sumerlaeaceae</taxon>
        <taxon>Candidatus Sumerlaea</taxon>
    </lineage>
</organism>
<dbReference type="InterPro" id="IPR021272">
    <property type="entry name" value="DUF2851"/>
</dbReference>
<sequence>MILHAFFRRDDALVVDTLHHGSTIERLELEPMLLSDLETLTQSLAPEHLPAPPREHQGACHGVFAELDTLWLRKFFDEAAATRMENKIARVVRQRQVESLDQVLYQSIMTAMGHKSSRTLFYILAKRVRLEELRDFVFDIPSADLPLALESVLLMVGGLLTLPTHAAECGGPAVDDETQAYLDSIYRWWSRLGGFYQDRCLEPTKRWYAGIRPASFPQRRIAGVAHILAQQSLRQSFVQLCRASLANWLANPPRTARDFRTLVAQLVSLFVPENPCYWRHRYTLGGRRMEHPMELIGKEQAYSIVFNALLPVLFCDARERKDELAEALLWRIHDNFPALQANAITRFMRGRLLGDTPRGTLNFRLEKTNQALLQLFQDCCRNNSRDCSSCLFRTQASEPRSVEEDSV</sequence>
<accession>A0A2Z4Y227</accession>
<evidence type="ECO:0000313" key="2">
    <source>
        <dbReference type="Proteomes" id="UP000262583"/>
    </source>
</evidence>
<evidence type="ECO:0000313" key="1">
    <source>
        <dbReference type="EMBL" id="AXA34918.1"/>
    </source>
</evidence>
<gene>
    <name evidence="1" type="ORF">BRCON_0141</name>
</gene>
<dbReference type="KEGG" id="schv:BRCON_0141"/>
<name>A0A2Z4Y227_SUMC1</name>
<dbReference type="AlphaFoldDB" id="A0A2Z4Y227"/>
<reference evidence="1 2" key="1">
    <citation type="submission" date="2018-05" db="EMBL/GenBank/DDBJ databases">
        <title>A metagenomic window into the 2 km-deep terrestrial subsurface aquifer revealed taxonomically and functionally diverse microbial community comprising novel uncultured bacterial lineages.</title>
        <authorList>
            <person name="Kadnikov V.V."/>
            <person name="Mardanov A.V."/>
            <person name="Beletsky A.V."/>
            <person name="Banks D."/>
            <person name="Pimenov N.V."/>
            <person name="Frank Y.A."/>
            <person name="Karnachuk O.V."/>
            <person name="Ravin N.V."/>
        </authorList>
    </citation>
    <scope>NUCLEOTIDE SEQUENCE [LARGE SCALE GENOMIC DNA]</scope>
    <source>
        <strain evidence="1">BY</strain>
    </source>
</reference>
<proteinExistence type="predicted"/>
<dbReference type="Pfam" id="PF11013">
    <property type="entry name" value="DUF2851"/>
    <property type="match status" value="1"/>
</dbReference>
<evidence type="ECO:0008006" key="3">
    <source>
        <dbReference type="Google" id="ProtNLM"/>
    </source>
</evidence>
<dbReference type="Proteomes" id="UP000262583">
    <property type="component" value="Chromosome"/>
</dbReference>